<feature type="compositionally biased region" description="Polar residues" evidence="1">
    <location>
        <begin position="1"/>
        <end position="23"/>
    </location>
</feature>
<feature type="region of interest" description="Disordered" evidence="1">
    <location>
        <begin position="153"/>
        <end position="183"/>
    </location>
</feature>
<evidence type="ECO:0000256" key="1">
    <source>
        <dbReference type="SAM" id="MobiDB-lite"/>
    </source>
</evidence>
<accession>A0ABP7CPZ9</accession>
<comment type="caution">
    <text evidence="2">The sequence shown here is derived from an EMBL/GenBank/DDBJ whole genome shotgun (WGS) entry which is preliminary data.</text>
</comment>
<feature type="region of interest" description="Disordered" evidence="1">
    <location>
        <begin position="1"/>
        <end position="27"/>
    </location>
</feature>
<dbReference type="InterPro" id="IPR011009">
    <property type="entry name" value="Kinase-like_dom_sf"/>
</dbReference>
<evidence type="ECO:0000313" key="2">
    <source>
        <dbReference type="EMBL" id="GAA3694258.1"/>
    </source>
</evidence>
<dbReference type="EMBL" id="BAAAYX010000002">
    <property type="protein sequence ID" value="GAA3694258.1"/>
    <property type="molecule type" value="Genomic_DNA"/>
</dbReference>
<dbReference type="RefSeq" id="WP_344810940.1">
    <property type="nucleotide sequence ID" value="NZ_BAAAYX010000002.1"/>
</dbReference>
<keyword evidence="3" id="KW-1185">Reference proteome</keyword>
<dbReference type="Proteomes" id="UP001500051">
    <property type="component" value="Unassembled WGS sequence"/>
</dbReference>
<proteinExistence type="predicted"/>
<dbReference type="SUPFAM" id="SSF56112">
    <property type="entry name" value="Protein kinase-like (PK-like)"/>
    <property type="match status" value="1"/>
</dbReference>
<evidence type="ECO:0008006" key="4">
    <source>
        <dbReference type="Google" id="ProtNLM"/>
    </source>
</evidence>
<evidence type="ECO:0000313" key="3">
    <source>
        <dbReference type="Proteomes" id="UP001500051"/>
    </source>
</evidence>
<reference evidence="3" key="1">
    <citation type="journal article" date="2019" name="Int. J. Syst. Evol. Microbiol.">
        <title>The Global Catalogue of Microorganisms (GCM) 10K type strain sequencing project: providing services to taxonomists for standard genome sequencing and annotation.</title>
        <authorList>
            <consortium name="The Broad Institute Genomics Platform"/>
            <consortium name="The Broad Institute Genome Sequencing Center for Infectious Disease"/>
            <person name="Wu L."/>
            <person name="Ma J."/>
        </authorList>
    </citation>
    <scope>NUCLEOTIDE SEQUENCE [LARGE SCALE GENOMIC DNA]</scope>
    <source>
        <strain evidence="3">JCM 16548</strain>
    </source>
</reference>
<sequence length="361" mass="37398">MSTMTSTPQTSDRPGNAGPSTRQGDGGVLAGAVRAGLVTARELADGVVELRGSALLLHGRPIGYARGAASAAGGSAAGERRPPSHEPTCLRLLAETGLVAEVHGDGTGEVVWTSAIPGESLTATRGTMADLAEVCQGWGAAIANLHGTGFSRATDGGTAAPEAPRPWVLDPDRPPRTARPPAPGSARAYVLRILRGDRGLRRAAARVADRWTVDHWIHGDLTGARVLVRRGPELQVRFVDLRESGRGDQGWDLAGALETVAELTAGPRAPWGSASGACLADYLMQGYRRSGGAASVDGSTRALRMVARAWSLADDVDARSGHPASLHPAAGHWSEASRLTERLALARELAARSARGGLVAA</sequence>
<name>A0ABP7CPZ9_9ACTN</name>
<gene>
    <name evidence="2" type="ORF">GCM10022204_07590</name>
</gene>
<organism evidence="2 3">
    <name type="scientific">Microlunatus aurantiacus</name>
    <dbReference type="NCBI Taxonomy" id="446786"/>
    <lineage>
        <taxon>Bacteria</taxon>
        <taxon>Bacillati</taxon>
        <taxon>Actinomycetota</taxon>
        <taxon>Actinomycetes</taxon>
        <taxon>Propionibacteriales</taxon>
        <taxon>Propionibacteriaceae</taxon>
        <taxon>Microlunatus</taxon>
    </lineage>
</organism>
<protein>
    <recommendedName>
        <fullName evidence="4">Phosphotransferase enzyme family protein</fullName>
    </recommendedName>
</protein>